<accession>A0A9D9EHT0</accession>
<proteinExistence type="predicted"/>
<gene>
    <name evidence="2" type="ORF">IAC29_03605</name>
</gene>
<organism evidence="2 3">
    <name type="scientific">Candidatus Cryptobacteroides merdigallinarum</name>
    <dbReference type="NCBI Taxonomy" id="2840770"/>
    <lineage>
        <taxon>Bacteria</taxon>
        <taxon>Pseudomonadati</taxon>
        <taxon>Bacteroidota</taxon>
        <taxon>Bacteroidia</taxon>
        <taxon>Bacteroidales</taxon>
        <taxon>Candidatus Cryptobacteroides</taxon>
    </lineage>
</organism>
<evidence type="ECO:0000313" key="2">
    <source>
        <dbReference type="EMBL" id="MBO8448341.1"/>
    </source>
</evidence>
<evidence type="ECO:0000313" key="3">
    <source>
        <dbReference type="Proteomes" id="UP000810252"/>
    </source>
</evidence>
<dbReference type="EMBL" id="JADIMQ010000051">
    <property type="protein sequence ID" value="MBO8448341.1"/>
    <property type="molecule type" value="Genomic_DNA"/>
</dbReference>
<reference evidence="2" key="1">
    <citation type="submission" date="2020-10" db="EMBL/GenBank/DDBJ databases">
        <authorList>
            <person name="Gilroy R."/>
        </authorList>
    </citation>
    <scope>NUCLEOTIDE SEQUENCE</scope>
    <source>
        <strain evidence="2">20514</strain>
    </source>
</reference>
<evidence type="ECO:0000256" key="1">
    <source>
        <dbReference type="SAM" id="SignalP"/>
    </source>
</evidence>
<sequence>MKKITTFIVIFLVCSIAANAQPRALGARIGMTGFDVSYQHTLGKKNFVQADMSLDFGYGGSSAPGFKATAIYNFVVARPAWTDKGTWALYTGPGLSLGYVQDRVVYREGSFRYHPLDYGFMLSFAVQAGLEYTFWFPLQISVDLRPYFGMHVNDGVTRRVDATTDRVIWTGKTGYYNNGWFGFVPTLSFRYRF</sequence>
<evidence type="ECO:0008006" key="4">
    <source>
        <dbReference type="Google" id="ProtNLM"/>
    </source>
</evidence>
<reference evidence="2" key="2">
    <citation type="journal article" date="2021" name="PeerJ">
        <title>Extensive microbial diversity within the chicken gut microbiome revealed by metagenomics and culture.</title>
        <authorList>
            <person name="Gilroy R."/>
            <person name="Ravi A."/>
            <person name="Getino M."/>
            <person name="Pursley I."/>
            <person name="Horton D.L."/>
            <person name="Alikhan N.F."/>
            <person name="Baker D."/>
            <person name="Gharbi K."/>
            <person name="Hall N."/>
            <person name="Watson M."/>
            <person name="Adriaenssens E.M."/>
            <person name="Foster-Nyarko E."/>
            <person name="Jarju S."/>
            <person name="Secka A."/>
            <person name="Antonio M."/>
            <person name="Oren A."/>
            <person name="Chaudhuri R.R."/>
            <person name="La Ragione R."/>
            <person name="Hildebrand F."/>
            <person name="Pallen M.J."/>
        </authorList>
    </citation>
    <scope>NUCLEOTIDE SEQUENCE</scope>
    <source>
        <strain evidence="2">20514</strain>
    </source>
</reference>
<dbReference type="AlphaFoldDB" id="A0A9D9EHT0"/>
<feature type="chain" id="PRO_5038615260" description="Outer membrane protein beta-barrel domain-containing protein" evidence="1">
    <location>
        <begin position="21"/>
        <end position="193"/>
    </location>
</feature>
<name>A0A9D9EHT0_9BACT</name>
<keyword evidence="1" id="KW-0732">Signal</keyword>
<comment type="caution">
    <text evidence="2">The sequence shown here is derived from an EMBL/GenBank/DDBJ whole genome shotgun (WGS) entry which is preliminary data.</text>
</comment>
<protein>
    <recommendedName>
        <fullName evidence="4">Outer membrane protein beta-barrel domain-containing protein</fullName>
    </recommendedName>
</protein>
<feature type="signal peptide" evidence="1">
    <location>
        <begin position="1"/>
        <end position="20"/>
    </location>
</feature>
<dbReference type="Proteomes" id="UP000810252">
    <property type="component" value="Unassembled WGS sequence"/>
</dbReference>